<dbReference type="EMBL" id="RBWY01000002">
    <property type="protein sequence ID" value="RKS85908.1"/>
    <property type="molecule type" value="Genomic_DNA"/>
</dbReference>
<evidence type="ECO:0000256" key="2">
    <source>
        <dbReference type="ARBA" id="ARBA00007707"/>
    </source>
</evidence>
<feature type="binding site" evidence="18">
    <location>
        <position position="248"/>
    </location>
    <ligand>
        <name>Mg(2+)</name>
        <dbReference type="ChEBI" id="CHEBI:18420"/>
    </ligand>
</feature>
<feature type="binding site" evidence="18">
    <location>
        <position position="190"/>
    </location>
    <ligand>
        <name>UDP-N-acetyl-alpha-D-glucosamine</name>
        <dbReference type="ChEBI" id="CHEBI:57705"/>
    </ligand>
</feature>
<dbReference type="UniPathway" id="UPA00113">
    <property type="reaction ID" value="UER00532"/>
</dbReference>
<dbReference type="Pfam" id="PF00132">
    <property type="entry name" value="Hexapep"/>
    <property type="match status" value="1"/>
</dbReference>
<feature type="region of interest" description="Linker" evidence="18">
    <location>
        <begin position="251"/>
        <end position="271"/>
    </location>
</feature>
<feature type="binding site" evidence="18">
    <location>
        <position position="461"/>
    </location>
    <ligand>
        <name>acetyl-CoA</name>
        <dbReference type="ChEBI" id="CHEBI:57288"/>
    </ligand>
</feature>
<dbReference type="GO" id="GO:0000902">
    <property type="term" value="P:cell morphogenesis"/>
    <property type="evidence" value="ECO:0007669"/>
    <property type="project" value="UniProtKB-UniRule"/>
</dbReference>
<evidence type="ECO:0000259" key="20">
    <source>
        <dbReference type="Pfam" id="PF12804"/>
    </source>
</evidence>
<reference evidence="22 23" key="1">
    <citation type="submission" date="2018-10" db="EMBL/GenBank/DDBJ databases">
        <title>Genomic Encyclopedia of Type Strains, Phase IV (KMG-IV): sequencing the most valuable type-strain genomes for metagenomic binning, comparative biology and taxonomic classification.</title>
        <authorList>
            <person name="Goeker M."/>
        </authorList>
    </citation>
    <scope>NUCLEOTIDE SEQUENCE [LARGE SCALE GENOMIC DNA]</scope>
    <source>
        <strain evidence="22 23">DSM 22228</strain>
    </source>
</reference>
<feature type="binding site" evidence="18">
    <location>
        <position position="398"/>
    </location>
    <ligand>
        <name>UDP-N-acetyl-alpha-D-glucosamine</name>
        <dbReference type="ChEBI" id="CHEBI:57705"/>
    </ligand>
</feature>
<evidence type="ECO:0000256" key="15">
    <source>
        <dbReference type="ARBA" id="ARBA00048247"/>
    </source>
</evidence>
<dbReference type="NCBIfam" id="NF006986">
    <property type="entry name" value="PRK09451.1"/>
    <property type="match status" value="1"/>
</dbReference>
<evidence type="ECO:0000256" key="16">
    <source>
        <dbReference type="ARBA" id="ARBA00048493"/>
    </source>
</evidence>
<comment type="cofactor">
    <cofactor evidence="18">
        <name>Mg(2+)</name>
        <dbReference type="ChEBI" id="CHEBI:18420"/>
    </cofactor>
    <text evidence="18">Binds 1 Mg(2+) ion per subunit.</text>
</comment>
<feature type="binding site" evidence="18">
    <location>
        <position position="426"/>
    </location>
    <ligand>
        <name>acetyl-CoA</name>
        <dbReference type="ChEBI" id="CHEBI:57288"/>
    </ligand>
</feature>
<feature type="binding site" evidence="18">
    <location>
        <begin position="32"/>
        <end position="35"/>
    </location>
    <ligand>
        <name>UDP-N-acetyl-alpha-D-glucosamine</name>
        <dbReference type="ChEBI" id="CHEBI:57705"/>
    </ligand>
</feature>
<evidence type="ECO:0000256" key="13">
    <source>
        <dbReference type="ARBA" id="ARBA00023315"/>
    </source>
</evidence>
<keyword evidence="4 18" id="KW-0963">Cytoplasm</keyword>
<feature type="binding site" evidence="18">
    <location>
        <position position="97"/>
    </location>
    <ligand>
        <name>UDP-N-acetyl-alpha-D-glucosamine</name>
        <dbReference type="ChEBI" id="CHEBI:57705"/>
    </ligand>
</feature>
<keyword evidence="19" id="KW-1133">Transmembrane helix</keyword>
<keyword evidence="19" id="KW-0812">Transmembrane</keyword>
<comment type="caution">
    <text evidence="22">The sequence shown here is derived from an EMBL/GenBank/DDBJ whole genome shotgun (WGS) entry which is preliminary data.</text>
</comment>
<dbReference type="InterPro" id="IPR029044">
    <property type="entry name" value="Nucleotide-diphossugar_trans"/>
</dbReference>
<dbReference type="Pfam" id="PF25087">
    <property type="entry name" value="GMPPB_C"/>
    <property type="match status" value="1"/>
</dbReference>
<dbReference type="NCBIfam" id="TIGR01173">
    <property type="entry name" value="glmU"/>
    <property type="match status" value="1"/>
</dbReference>
<comment type="pathway">
    <text evidence="18">Nucleotide-sugar biosynthesis; UDP-N-acetyl-alpha-D-glucosamine biosynthesis; UDP-N-acetyl-alpha-D-glucosamine from N-acetyl-alpha-D-glucosamine 1-phosphate: step 1/1.</text>
</comment>
<evidence type="ECO:0000256" key="9">
    <source>
        <dbReference type="ARBA" id="ARBA00022842"/>
    </source>
</evidence>
<feature type="region of interest" description="N-acetyltransferase" evidence="18">
    <location>
        <begin position="272"/>
        <end position="478"/>
    </location>
</feature>
<comment type="similarity">
    <text evidence="3 18">In the N-terminal section; belongs to the N-acetylglucosamine-1-phosphate uridyltransferase family.</text>
</comment>
<dbReference type="GO" id="GO:0009252">
    <property type="term" value="P:peptidoglycan biosynthetic process"/>
    <property type="evidence" value="ECO:0007669"/>
    <property type="project" value="UniProtKB-UniRule"/>
</dbReference>
<feature type="binding site" evidence="18">
    <location>
        <position position="354"/>
    </location>
    <ligand>
        <name>UDP-N-acetyl-alpha-D-glucosamine</name>
        <dbReference type="ChEBI" id="CHEBI:57705"/>
    </ligand>
</feature>
<dbReference type="SUPFAM" id="SSF51161">
    <property type="entry name" value="Trimeric LpxA-like enzymes"/>
    <property type="match status" value="1"/>
</dbReference>
<evidence type="ECO:0000259" key="21">
    <source>
        <dbReference type="Pfam" id="PF25087"/>
    </source>
</evidence>
<dbReference type="CDD" id="cd02540">
    <property type="entry name" value="GT2_GlmU_N_bac"/>
    <property type="match status" value="1"/>
</dbReference>
<dbReference type="HAMAP" id="MF_01631">
    <property type="entry name" value="GlmU"/>
    <property type="match status" value="1"/>
</dbReference>
<comment type="function">
    <text evidence="17 18">Catalyzes the last two sequential reactions in the de novo biosynthetic pathway for UDP-N-acetylglucosamine (UDP-GlcNAc). The C-terminal domain catalyzes the transfer of acetyl group from acetyl coenzyme A to glucosamine-1-phosphate (GlcN-1-P) to produce N-acetylglucosamine-1-phosphate (GlcNAc-1-P), which is converted into UDP-GlcNAc by the transfer of uridine 5-monophosphate (from uridine 5-triphosphate), a reaction catalyzed by the N-terminal domain.</text>
</comment>
<dbReference type="CDD" id="cd03353">
    <property type="entry name" value="LbH_GlmU_C"/>
    <property type="match status" value="1"/>
</dbReference>
<keyword evidence="19" id="KW-0472">Membrane</keyword>
<evidence type="ECO:0000256" key="5">
    <source>
        <dbReference type="ARBA" id="ARBA00022679"/>
    </source>
</evidence>
<dbReference type="Pfam" id="PF12804">
    <property type="entry name" value="NTP_transf_3"/>
    <property type="match status" value="1"/>
</dbReference>
<evidence type="ECO:0000256" key="1">
    <source>
        <dbReference type="ARBA" id="ARBA00004496"/>
    </source>
</evidence>
<dbReference type="EC" id="2.3.1.157" evidence="18"/>
<evidence type="ECO:0000256" key="3">
    <source>
        <dbReference type="ARBA" id="ARBA00007947"/>
    </source>
</evidence>
<dbReference type="GO" id="GO:0016020">
    <property type="term" value="C:membrane"/>
    <property type="evidence" value="ECO:0007669"/>
    <property type="project" value="GOC"/>
</dbReference>
<keyword evidence="6 18" id="KW-0548">Nucleotidyltransferase</keyword>
<dbReference type="InterPro" id="IPR001451">
    <property type="entry name" value="Hexapep"/>
</dbReference>
<evidence type="ECO:0000313" key="22">
    <source>
        <dbReference type="EMBL" id="RKS85908.1"/>
    </source>
</evidence>
<evidence type="ECO:0000256" key="11">
    <source>
        <dbReference type="ARBA" id="ARBA00022984"/>
    </source>
</evidence>
<dbReference type="GO" id="GO:0003977">
    <property type="term" value="F:UDP-N-acetylglucosamine diphosphorylase activity"/>
    <property type="evidence" value="ECO:0007669"/>
    <property type="project" value="UniProtKB-UniRule"/>
</dbReference>
<feature type="domain" description="MobA-like NTP transferase" evidence="20">
    <location>
        <begin position="29"/>
        <end position="142"/>
    </location>
</feature>
<evidence type="ECO:0000256" key="6">
    <source>
        <dbReference type="ARBA" id="ARBA00022695"/>
    </source>
</evidence>
<dbReference type="InterPro" id="IPR050065">
    <property type="entry name" value="GlmU-like"/>
</dbReference>
<feature type="binding site" evidence="18">
    <location>
        <position position="444"/>
    </location>
    <ligand>
        <name>acetyl-CoA</name>
        <dbReference type="ChEBI" id="CHEBI:57288"/>
    </ligand>
</feature>
<comment type="catalytic activity">
    <reaction evidence="15 18">
        <text>alpha-D-glucosamine 1-phosphate + acetyl-CoA = N-acetyl-alpha-D-glucosamine 1-phosphate + CoA + H(+)</text>
        <dbReference type="Rhea" id="RHEA:13725"/>
        <dbReference type="ChEBI" id="CHEBI:15378"/>
        <dbReference type="ChEBI" id="CHEBI:57287"/>
        <dbReference type="ChEBI" id="CHEBI:57288"/>
        <dbReference type="ChEBI" id="CHEBI:57776"/>
        <dbReference type="ChEBI" id="CHEBI:58516"/>
        <dbReference type="EC" id="2.3.1.157"/>
    </reaction>
</comment>
<dbReference type="InterPro" id="IPR011004">
    <property type="entry name" value="Trimer_LpxA-like_sf"/>
</dbReference>
<feature type="domain" description="Mannose-1-phosphate guanyltransferase C-terminal" evidence="21">
    <location>
        <begin position="290"/>
        <end position="357"/>
    </location>
</feature>
<comment type="pathway">
    <text evidence="18">Bacterial outer membrane biogenesis; LPS lipid A biosynthesis.</text>
</comment>
<comment type="catalytic activity">
    <reaction evidence="16 18">
        <text>N-acetyl-alpha-D-glucosamine 1-phosphate + UTP + H(+) = UDP-N-acetyl-alpha-D-glucosamine + diphosphate</text>
        <dbReference type="Rhea" id="RHEA:13509"/>
        <dbReference type="ChEBI" id="CHEBI:15378"/>
        <dbReference type="ChEBI" id="CHEBI:33019"/>
        <dbReference type="ChEBI" id="CHEBI:46398"/>
        <dbReference type="ChEBI" id="CHEBI:57705"/>
        <dbReference type="ChEBI" id="CHEBI:57776"/>
        <dbReference type="EC" id="2.7.7.23"/>
    </reaction>
</comment>
<feature type="transmembrane region" description="Helical" evidence="19">
    <location>
        <begin position="16"/>
        <end position="35"/>
    </location>
</feature>
<comment type="pathway">
    <text evidence="18">Nucleotide-sugar biosynthesis; UDP-N-acetyl-alpha-D-glucosamine biosynthesis; N-acetyl-alpha-D-glucosamine 1-phosphate from alpha-D-glucosamine 6-phosphate (route II): step 2/2.</text>
</comment>
<evidence type="ECO:0000256" key="12">
    <source>
        <dbReference type="ARBA" id="ARBA00023268"/>
    </source>
</evidence>
<dbReference type="UniPathway" id="UPA00973"/>
<feature type="binding site" evidence="18">
    <location>
        <begin position="407"/>
        <end position="408"/>
    </location>
    <ligand>
        <name>acetyl-CoA</name>
        <dbReference type="ChEBI" id="CHEBI:57288"/>
    </ligand>
</feature>
<keyword evidence="12 18" id="KW-0511">Multifunctional enzyme</keyword>
<feature type="binding site" evidence="18">
    <location>
        <position position="401"/>
    </location>
    <ligand>
        <name>acetyl-CoA</name>
        <dbReference type="ChEBI" id="CHEBI:57288"/>
    </ligand>
</feature>
<evidence type="ECO:0000256" key="7">
    <source>
        <dbReference type="ARBA" id="ARBA00022723"/>
    </source>
</evidence>
<feature type="binding site" evidence="18">
    <location>
        <position position="161"/>
    </location>
    <ligand>
        <name>UDP-N-acetyl-alpha-D-glucosamine</name>
        <dbReference type="ChEBI" id="CHEBI:57705"/>
    </ligand>
</feature>
<keyword evidence="13 18" id="KW-0012">Acyltransferase</keyword>
<proteinExistence type="inferred from homology"/>
<dbReference type="PANTHER" id="PTHR43584:SF3">
    <property type="entry name" value="BIFUNCTIONAL PROTEIN GLMU"/>
    <property type="match status" value="1"/>
</dbReference>
<evidence type="ECO:0000256" key="17">
    <source>
        <dbReference type="ARBA" id="ARBA00049628"/>
    </source>
</evidence>
<keyword evidence="14 18" id="KW-0961">Cell wall biogenesis/degradation</keyword>
<comment type="caution">
    <text evidence="18">Lacks conserved residue(s) required for the propagation of feature annotation.</text>
</comment>
<evidence type="ECO:0000256" key="10">
    <source>
        <dbReference type="ARBA" id="ARBA00022960"/>
    </source>
</evidence>
<keyword evidence="7 18" id="KW-0479">Metal-binding</keyword>
<gene>
    <name evidence="18" type="primary">glmU</name>
    <name evidence="22" type="ORF">DES39_1325</name>
</gene>
<feature type="binding site" evidence="18">
    <location>
        <position position="126"/>
    </location>
    <ligand>
        <name>Mg(2+)</name>
        <dbReference type="ChEBI" id="CHEBI:18420"/>
    </ligand>
</feature>
<feature type="binding site" evidence="18">
    <location>
        <begin position="102"/>
        <end position="103"/>
    </location>
    <ligand>
        <name>UDP-N-acetyl-alpha-D-glucosamine</name>
        <dbReference type="ChEBI" id="CHEBI:57705"/>
    </ligand>
</feature>
<dbReference type="PROSITE" id="PS00101">
    <property type="entry name" value="HEXAPEP_TRANSFERASES"/>
    <property type="match status" value="1"/>
</dbReference>
<keyword evidence="10 18" id="KW-0133">Cell shape</keyword>
<dbReference type="SUPFAM" id="SSF53448">
    <property type="entry name" value="Nucleotide-diphospho-sugar transferases"/>
    <property type="match status" value="1"/>
</dbReference>
<evidence type="ECO:0000256" key="14">
    <source>
        <dbReference type="ARBA" id="ARBA00023316"/>
    </source>
</evidence>
<dbReference type="GO" id="GO:0009245">
    <property type="term" value="P:lipid A biosynthetic process"/>
    <property type="evidence" value="ECO:0007669"/>
    <property type="project" value="UniProtKB-UniRule"/>
</dbReference>
<dbReference type="GO" id="GO:0005737">
    <property type="term" value="C:cytoplasm"/>
    <property type="evidence" value="ECO:0007669"/>
    <property type="project" value="UniProtKB-SubCell"/>
</dbReference>
<comment type="subunit">
    <text evidence="18">Homotrimer.</text>
</comment>
<keyword evidence="11 18" id="KW-0573">Peptidoglycan synthesis</keyword>
<dbReference type="GO" id="GO:0006048">
    <property type="term" value="P:UDP-N-acetylglucosamine biosynthetic process"/>
    <property type="evidence" value="ECO:0007669"/>
    <property type="project" value="UniProtKB-UniPathway"/>
</dbReference>
<feature type="active site" description="Proton acceptor" evidence="18">
    <location>
        <position position="384"/>
    </location>
</feature>
<dbReference type="GO" id="GO:0019134">
    <property type="term" value="F:glucosamine-1-phosphate N-acetyltransferase activity"/>
    <property type="evidence" value="ECO:0007669"/>
    <property type="project" value="UniProtKB-UniRule"/>
</dbReference>
<dbReference type="InterPro" id="IPR038009">
    <property type="entry name" value="GlmU_C_LbH"/>
</dbReference>
<organism evidence="22 23">
    <name type="scientific">Orbus hercynius</name>
    <dbReference type="NCBI Taxonomy" id="593135"/>
    <lineage>
        <taxon>Bacteria</taxon>
        <taxon>Pseudomonadati</taxon>
        <taxon>Pseudomonadota</taxon>
        <taxon>Gammaproteobacteria</taxon>
        <taxon>Orbales</taxon>
        <taxon>Orbaceae</taxon>
        <taxon>Orbus</taxon>
    </lineage>
</organism>
<feature type="region of interest" description="Pyrophosphorylase" evidence="18">
    <location>
        <begin position="1"/>
        <end position="250"/>
    </location>
</feature>
<dbReference type="GO" id="GO:0071555">
    <property type="term" value="P:cell wall organization"/>
    <property type="evidence" value="ECO:0007669"/>
    <property type="project" value="UniProtKB-KW"/>
</dbReference>
<dbReference type="InterPro" id="IPR018357">
    <property type="entry name" value="Hexapep_transf_CS"/>
</dbReference>
<feature type="binding site" evidence="18">
    <location>
        <position position="248"/>
    </location>
    <ligand>
        <name>UDP-N-acetyl-alpha-D-glucosamine</name>
        <dbReference type="ChEBI" id="CHEBI:57705"/>
    </ligand>
</feature>
<feature type="binding site" evidence="18">
    <location>
        <position position="387"/>
    </location>
    <ligand>
        <name>UDP-N-acetyl-alpha-D-glucosamine</name>
        <dbReference type="ChEBI" id="CHEBI:57705"/>
    </ligand>
</feature>
<dbReference type="PANTHER" id="PTHR43584">
    <property type="entry name" value="NUCLEOTIDYL TRANSFERASE"/>
    <property type="match status" value="1"/>
</dbReference>
<keyword evidence="5 18" id="KW-0808">Transferase</keyword>
<evidence type="ECO:0000256" key="8">
    <source>
        <dbReference type="ARBA" id="ARBA00022737"/>
    </source>
</evidence>
<evidence type="ECO:0000313" key="23">
    <source>
        <dbReference type="Proteomes" id="UP000278542"/>
    </source>
</evidence>
<comment type="similarity">
    <text evidence="2 18">In the C-terminal section; belongs to the transferase hexapeptide repeat family.</text>
</comment>
<dbReference type="InterPro" id="IPR005882">
    <property type="entry name" value="Bifunctional_GlmU"/>
</dbReference>
<sequence length="478" mass="52553">MIYIVIDAVFYYSNRIIFYAIMMMSKLSAVILAAGKGTRMYSQLPKVLHKIGHKSMLQHVVDTVESLKVDNIYVIYGHGKEQLATALQGQNVQLVLQEQQLGTAHAVLQAVPYLQDDEDVLILYADTPLIAVKTLQDLINNKPANGISLLTAMLADPTGYGRIVRNNDEITAIVEQKDATAEQQAITEINTGIMLAQGKQLKHWLSKITNHNAQQEFYLTDVIDFAHQDGCEIKATHPLHVYEIEGVNNRMQLAHLERTYQRNLADKLLLAGVTLRDPSRFDLRGELVHGMDVVIDSNVIIEGSVNLGNRVYIGAGCILKNCVIDDDCEISPYSIIENSVIAKACTVGPFARVRPGCKLDEKAHIGNFVELKKAHLGKGTKAGHLTYLGDSEIGDNVNIGAGTITCNYDGANKFQTVIEDDVFVGSDSQLIAPVKIAKGATIAAGTTVTNDVAENELVVSRVKQKQIANWKRPLKQKK</sequence>
<keyword evidence="23" id="KW-1185">Reference proteome</keyword>
<dbReference type="Gene3D" id="2.160.10.10">
    <property type="entry name" value="Hexapeptide repeat proteins"/>
    <property type="match status" value="1"/>
</dbReference>
<dbReference type="InterPro" id="IPR056729">
    <property type="entry name" value="GMPPB_C"/>
</dbReference>
<feature type="binding site" evidence="18">
    <location>
        <position position="372"/>
    </location>
    <ligand>
        <name>UDP-N-acetyl-alpha-D-glucosamine</name>
        <dbReference type="ChEBI" id="CHEBI:57705"/>
    </ligand>
</feature>
<keyword evidence="8 18" id="KW-0677">Repeat</keyword>
<evidence type="ECO:0000256" key="18">
    <source>
        <dbReference type="HAMAP-Rule" id="MF_01631"/>
    </source>
</evidence>
<accession>A0A495RGD4</accession>
<protein>
    <recommendedName>
        <fullName evidence="18">Bifunctional protein GlmU</fullName>
    </recommendedName>
    <domain>
        <recommendedName>
            <fullName evidence="18">UDP-N-acetylglucosamine pyrophosphorylase</fullName>
            <ecNumber evidence="18">2.7.7.23</ecNumber>
        </recommendedName>
        <alternativeName>
            <fullName evidence="18">N-acetylglucosamine-1-phosphate uridyltransferase</fullName>
        </alternativeName>
    </domain>
    <domain>
        <recommendedName>
            <fullName evidence="18">Glucosamine-1-phosphate N-acetyltransferase</fullName>
            <ecNumber evidence="18">2.3.1.157</ecNumber>
        </recommendedName>
    </domain>
</protein>
<name>A0A495RGD4_9GAMM</name>
<feature type="binding site" evidence="18">
    <location>
        <position position="46"/>
    </location>
    <ligand>
        <name>UDP-N-acetyl-alpha-D-glucosamine</name>
        <dbReference type="ChEBI" id="CHEBI:57705"/>
    </ligand>
</feature>
<feature type="binding site" evidence="18">
    <location>
        <position position="175"/>
    </location>
    <ligand>
        <name>UDP-N-acetyl-alpha-D-glucosamine</name>
        <dbReference type="ChEBI" id="CHEBI:57705"/>
    </ligand>
</feature>
<keyword evidence="9 18" id="KW-0460">Magnesium</keyword>
<comment type="subcellular location">
    <subcellularLocation>
        <location evidence="1 18">Cytoplasm</location>
    </subcellularLocation>
</comment>
<dbReference type="GO" id="GO:0008360">
    <property type="term" value="P:regulation of cell shape"/>
    <property type="evidence" value="ECO:0007669"/>
    <property type="project" value="UniProtKB-KW"/>
</dbReference>
<evidence type="ECO:0000256" key="4">
    <source>
        <dbReference type="ARBA" id="ARBA00022490"/>
    </source>
</evidence>
<dbReference type="AlphaFoldDB" id="A0A495RGD4"/>
<dbReference type="Gene3D" id="3.90.550.10">
    <property type="entry name" value="Spore Coat Polysaccharide Biosynthesis Protein SpsA, Chain A"/>
    <property type="match status" value="1"/>
</dbReference>
<dbReference type="GO" id="GO:0000287">
    <property type="term" value="F:magnesium ion binding"/>
    <property type="evidence" value="ECO:0007669"/>
    <property type="project" value="UniProtKB-UniRule"/>
</dbReference>
<dbReference type="EC" id="2.7.7.23" evidence="18"/>
<evidence type="ECO:0000256" key="19">
    <source>
        <dbReference type="SAM" id="Phobius"/>
    </source>
</evidence>
<dbReference type="Proteomes" id="UP000278542">
    <property type="component" value="Unassembled WGS sequence"/>
</dbReference>
<dbReference type="InterPro" id="IPR025877">
    <property type="entry name" value="MobA-like_NTP_Trfase"/>
</dbReference>